<dbReference type="Proteomes" id="UP000183832">
    <property type="component" value="Unassembled WGS sequence"/>
</dbReference>
<name>A0A1J1J8E0_9DIPT</name>
<dbReference type="EMBL" id="CVRI01000075">
    <property type="protein sequence ID" value="CRL08655.1"/>
    <property type="molecule type" value="Genomic_DNA"/>
</dbReference>
<proteinExistence type="predicted"/>
<reference evidence="1 2" key="1">
    <citation type="submission" date="2015-04" db="EMBL/GenBank/DDBJ databases">
        <authorList>
            <person name="Syromyatnikov M.Y."/>
            <person name="Popov V.N."/>
        </authorList>
    </citation>
    <scope>NUCLEOTIDE SEQUENCE [LARGE SCALE GENOMIC DNA]</scope>
</reference>
<organism evidence="1 2">
    <name type="scientific">Clunio marinus</name>
    <dbReference type="NCBI Taxonomy" id="568069"/>
    <lineage>
        <taxon>Eukaryota</taxon>
        <taxon>Metazoa</taxon>
        <taxon>Ecdysozoa</taxon>
        <taxon>Arthropoda</taxon>
        <taxon>Hexapoda</taxon>
        <taxon>Insecta</taxon>
        <taxon>Pterygota</taxon>
        <taxon>Neoptera</taxon>
        <taxon>Endopterygota</taxon>
        <taxon>Diptera</taxon>
        <taxon>Nematocera</taxon>
        <taxon>Chironomoidea</taxon>
        <taxon>Chironomidae</taxon>
        <taxon>Clunio</taxon>
    </lineage>
</organism>
<dbReference type="AlphaFoldDB" id="A0A1J1J8E0"/>
<sequence>MFLVEQQQPFDFLTTKHTFTNRCQIVFRFKSFAVNGLNCDIRLCCVEHGNKHIYAETEQSPIDKANATPFHTTQANNLFTDRKSLSAHCHIVSSLSTRGMNNNLLIMKDRLKY</sequence>
<evidence type="ECO:0000313" key="1">
    <source>
        <dbReference type="EMBL" id="CRL08655.1"/>
    </source>
</evidence>
<gene>
    <name evidence="1" type="ORF">CLUMA_CG021590</name>
</gene>
<accession>A0A1J1J8E0</accession>
<protein>
    <submittedName>
        <fullName evidence="1">CLUMA_CG021590, isoform A</fullName>
    </submittedName>
</protein>
<evidence type="ECO:0000313" key="2">
    <source>
        <dbReference type="Proteomes" id="UP000183832"/>
    </source>
</evidence>
<keyword evidence="2" id="KW-1185">Reference proteome</keyword>